<evidence type="ECO:0000313" key="4">
    <source>
        <dbReference type="EMBL" id="MDM4016791.1"/>
    </source>
</evidence>
<keyword evidence="3" id="KW-1133">Transmembrane helix</keyword>
<dbReference type="Pfam" id="PF13432">
    <property type="entry name" value="TPR_16"/>
    <property type="match status" value="1"/>
</dbReference>
<keyword evidence="5" id="KW-1185">Reference proteome</keyword>
<dbReference type="RefSeq" id="WP_289164416.1">
    <property type="nucleotide sequence ID" value="NZ_JASZZN010000010.1"/>
</dbReference>
<dbReference type="InterPro" id="IPR011990">
    <property type="entry name" value="TPR-like_helical_dom_sf"/>
</dbReference>
<accession>A0ABT7PJW1</accession>
<evidence type="ECO:0000256" key="3">
    <source>
        <dbReference type="SAM" id="Phobius"/>
    </source>
</evidence>
<keyword evidence="3" id="KW-0812">Transmembrane</keyword>
<dbReference type="InterPro" id="IPR002885">
    <property type="entry name" value="PPR_rpt"/>
</dbReference>
<dbReference type="InterPro" id="IPR011717">
    <property type="entry name" value="TPR-4"/>
</dbReference>
<keyword evidence="1" id="KW-0677">Repeat</keyword>
<keyword evidence="2" id="KW-0802">TPR repeat</keyword>
<dbReference type="InterPro" id="IPR051012">
    <property type="entry name" value="CellSynth/LPSAsmb/PSIAsmb"/>
</dbReference>
<dbReference type="Gene3D" id="3.40.50.1110">
    <property type="entry name" value="SGNH hydrolase"/>
    <property type="match status" value="1"/>
</dbReference>
<dbReference type="Pfam" id="PF14559">
    <property type="entry name" value="TPR_19"/>
    <property type="match status" value="1"/>
</dbReference>
<protein>
    <submittedName>
        <fullName evidence="4">Tetratricopeptide repeat protein</fullName>
    </submittedName>
</protein>
<dbReference type="PROSITE" id="PS51375">
    <property type="entry name" value="PPR"/>
    <property type="match status" value="1"/>
</dbReference>
<dbReference type="Pfam" id="PF13181">
    <property type="entry name" value="TPR_8"/>
    <property type="match status" value="1"/>
</dbReference>
<dbReference type="Pfam" id="PF07721">
    <property type="entry name" value="TPR_4"/>
    <property type="match status" value="1"/>
</dbReference>
<comment type="caution">
    <text evidence="4">The sequence shown here is derived from an EMBL/GenBank/DDBJ whole genome shotgun (WGS) entry which is preliminary data.</text>
</comment>
<reference evidence="4 5" key="1">
    <citation type="submission" date="2023-06" db="EMBL/GenBank/DDBJ databases">
        <title>Roseiconus lacunae JC819 isolated from Gulf of Mannar region, Tamil Nadu.</title>
        <authorList>
            <person name="Pk S."/>
            <person name="Ch S."/>
            <person name="Ch V.R."/>
        </authorList>
    </citation>
    <scope>NUCLEOTIDE SEQUENCE [LARGE SCALE GENOMIC DNA]</scope>
    <source>
        <strain evidence="4 5">JC819</strain>
    </source>
</reference>
<proteinExistence type="predicted"/>
<evidence type="ECO:0000313" key="5">
    <source>
        <dbReference type="Proteomes" id="UP001239462"/>
    </source>
</evidence>
<dbReference type="PANTHER" id="PTHR45586">
    <property type="entry name" value="TPR REPEAT-CONTAINING PROTEIN PA4667"/>
    <property type="match status" value="1"/>
</dbReference>
<gene>
    <name evidence="4" type="ORF">QTN89_15200</name>
</gene>
<keyword evidence="3" id="KW-0472">Membrane</keyword>
<dbReference type="Proteomes" id="UP001239462">
    <property type="component" value="Unassembled WGS sequence"/>
</dbReference>
<evidence type="ECO:0000256" key="2">
    <source>
        <dbReference type="ARBA" id="ARBA00022803"/>
    </source>
</evidence>
<evidence type="ECO:0000256" key="1">
    <source>
        <dbReference type="ARBA" id="ARBA00022737"/>
    </source>
</evidence>
<dbReference type="Gene3D" id="1.25.40.10">
    <property type="entry name" value="Tetratricopeptide repeat domain"/>
    <property type="match status" value="2"/>
</dbReference>
<dbReference type="SUPFAM" id="SSF81901">
    <property type="entry name" value="HCP-like"/>
    <property type="match status" value="1"/>
</dbReference>
<sequence length="611" mass="68413">MQKSIPPPRQNRQPHRLSKTKRIAFSLIVCLTLLGTGELLLRLIWTPPAPTDPFVGFSAAVPLLVESDSAATATGKPVIEINSAKWTWFNPQSFEAVKPEGTYRIVCLGGSTTYGRPFDDSTSFCGWLRELLPAVDDSKHWQVINAGGISYASYRIAEVMRQFAAYEVDLFILYTGQNEFLEWRTYGDTLRNPGLVSELQMVAEKSRLGQFTKHLVDRSRSEPLDESHQLSADVDEMLNHTVGPSSYQRDDKWQQDVLEHFRFNLHRMQQLSRRAGAELAVVTPVSNLRECEPFKSEFSRSVSEDDADRLRQGIATAKDLLAVEATADAVQILKHIVEVDPRHAHAQYWLGRAYFAEGQTELAEACFLRAIDEDICPLRATTDVIQSIRRFVDRADVIDIDYRSVAVNQSEVNAGHRCLGSEWFLDHVHPTIDGHGELARLIIDRLYDHGIVAGSVDDEIFDQTASVIHSRVGRHEQGIAFRNLAKLTHWAGKFDDAQRHALDALRLIDGDAESRYVLADCLAKEGQLDAAVEMFEQLFRSGGFPRAALPYGELLAAQGRYDEAKAFLLEAALVGEGARQKAALNSLGWVHEQLGEQELAEECFAEAAKIR</sequence>
<dbReference type="SUPFAM" id="SSF52266">
    <property type="entry name" value="SGNH hydrolase"/>
    <property type="match status" value="1"/>
</dbReference>
<dbReference type="EMBL" id="JASZZN010000010">
    <property type="protein sequence ID" value="MDM4016791.1"/>
    <property type="molecule type" value="Genomic_DNA"/>
</dbReference>
<dbReference type="InterPro" id="IPR019734">
    <property type="entry name" value="TPR_rpt"/>
</dbReference>
<dbReference type="InterPro" id="IPR036514">
    <property type="entry name" value="SGNH_hydro_sf"/>
</dbReference>
<organism evidence="4 5">
    <name type="scientific">Roseiconus lacunae</name>
    <dbReference type="NCBI Taxonomy" id="2605694"/>
    <lineage>
        <taxon>Bacteria</taxon>
        <taxon>Pseudomonadati</taxon>
        <taxon>Planctomycetota</taxon>
        <taxon>Planctomycetia</taxon>
        <taxon>Pirellulales</taxon>
        <taxon>Pirellulaceae</taxon>
        <taxon>Roseiconus</taxon>
    </lineage>
</organism>
<dbReference type="PANTHER" id="PTHR45586:SF1">
    <property type="entry name" value="LIPOPOLYSACCHARIDE ASSEMBLY PROTEIN B"/>
    <property type="match status" value="1"/>
</dbReference>
<name>A0ABT7PJW1_9BACT</name>
<feature type="transmembrane region" description="Helical" evidence="3">
    <location>
        <begin position="23"/>
        <end position="45"/>
    </location>
</feature>